<sequence length="295" mass="33374">MSKNTLFLFYLMCVWVLSSCQTSSNGQQKSKDNTIAVSSFQYDLNTSQKIYTLPAVLDEISGITFHPQHTEVIYAIQDELGKLYSYSLLQEKVIDEFTFGKSGDYEDVATDGKYFYVLKSNGDIFYFPFDHKNDKSNVQVIKNLLPKGEYESLAINPSNNTLHVLCKECKIDKSNGTLTGYILQLGENGSFDTTYKTFSLDINSLKSWKSDIGKSIKPSAITYNAKTQEWFIISSIDKFLLVTDSDFNPKNLVSFQRRQFEQPEGLAINTKGELFISSEIGDSNSAALYQFKSEI</sequence>
<comment type="caution">
    <text evidence="5">The sequence shown here is derived from an EMBL/GenBank/DDBJ whole genome shotgun (WGS) entry which is preliminary data.</text>
</comment>
<feature type="chain" id="PRO_5047013166" evidence="4">
    <location>
        <begin position="24"/>
        <end position="295"/>
    </location>
</feature>
<name>A0ABR7YDJ7_9SPHI</name>
<evidence type="ECO:0000256" key="4">
    <source>
        <dbReference type="SAM" id="SignalP"/>
    </source>
</evidence>
<keyword evidence="2" id="KW-1003">Cell membrane</keyword>
<dbReference type="PROSITE" id="PS51257">
    <property type="entry name" value="PROKAR_LIPOPROTEIN"/>
    <property type="match status" value="1"/>
</dbReference>
<keyword evidence="6" id="KW-1185">Reference proteome</keyword>
<evidence type="ECO:0000313" key="6">
    <source>
        <dbReference type="Proteomes" id="UP000651271"/>
    </source>
</evidence>
<gene>
    <name evidence="5" type="ORF">H8B04_07395</name>
</gene>
<feature type="signal peptide" evidence="4">
    <location>
        <begin position="1"/>
        <end position="23"/>
    </location>
</feature>
<accession>A0ABR7YDJ7</accession>
<protein>
    <submittedName>
        <fullName evidence="5">SdiA-regulated domain-containing protein</fullName>
    </submittedName>
</protein>
<dbReference type="EMBL" id="JACOIJ010000010">
    <property type="protein sequence ID" value="MBD1429393.1"/>
    <property type="molecule type" value="Genomic_DNA"/>
</dbReference>
<reference evidence="5 6" key="1">
    <citation type="submission" date="2020-08" db="EMBL/GenBank/DDBJ databases">
        <title>Sphingobacterium sp. DN04309 isolated from aquaculture water.</title>
        <authorList>
            <person name="Zhang M."/>
        </authorList>
    </citation>
    <scope>NUCLEOTIDE SEQUENCE [LARGE SCALE GENOMIC DNA]</scope>
    <source>
        <strain evidence="5 6">DN04309</strain>
    </source>
</reference>
<dbReference type="Pfam" id="PF06977">
    <property type="entry name" value="SdiA-regulated"/>
    <property type="match status" value="1"/>
</dbReference>
<evidence type="ECO:0000256" key="2">
    <source>
        <dbReference type="ARBA" id="ARBA00022475"/>
    </source>
</evidence>
<dbReference type="InterPro" id="IPR009722">
    <property type="entry name" value="YjiK/CarP"/>
</dbReference>
<dbReference type="InterPro" id="IPR015943">
    <property type="entry name" value="WD40/YVTN_repeat-like_dom_sf"/>
</dbReference>
<comment type="subcellular location">
    <subcellularLocation>
        <location evidence="1">Cell membrane</location>
    </subcellularLocation>
</comment>
<dbReference type="Proteomes" id="UP000651271">
    <property type="component" value="Unassembled WGS sequence"/>
</dbReference>
<keyword evidence="3" id="KW-0472">Membrane</keyword>
<evidence type="ECO:0000256" key="1">
    <source>
        <dbReference type="ARBA" id="ARBA00004236"/>
    </source>
</evidence>
<dbReference type="SUPFAM" id="SSF101908">
    <property type="entry name" value="Putative isomerase YbhE"/>
    <property type="match status" value="1"/>
</dbReference>
<organism evidence="5 6">
    <name type="scientific">Sphingobacterium litopenaei</name>
    <dbReference type="NCBI Taxonomy" id="2763500"/>
    <lineage>
        <taxon>Bacteria</taxon>
        <taxon>Pseudomonadati</taxon>
        <taxon>Bacteroidota</taxon>
        <taxon>Sphingobacteriia</taxon>
        <taxon>Sphingobacteriales</taxon>
        <taxon>Sphingobacteriaceae</taxon>
        <taxon>Sphingobacterium</taxon>
    </lineage>
</organism>
<dbReference type="Gene3D" id="2.130.10.10">
    <property type="entry name" value="YVTN repeat-like/Quinoprotein amine dehydrogenase"/>
    <property type="match status" value="1"/>
</dbReference>
<keyword evidence="4" id="KW-0732">Signal</keyword>
<dbReference type="RefSeq" id="WP_190301933.1">
    <property type="nucleotide sequence ID" value="NZ_JACOIJ010000010.1"/>
</dbReference>
<evidence type="ECO:0000313" key="5">
    <source>
        <dbReference type="EMBL" id="MBD1429393.1"/>
    </source>
</evidence>
<evidence type="ECO:0000256" key="3">
    <source>
        <dbReference type="ARBA" id="ARBA00023136"/>
    </source>
</evidence>
<proteinExistence type="predicted"/>